<dbReference type="PRINTS" id="PR00455">
    <property type="entry name" value="HTHTETR"/>
</dbReference>
<dbReference type="Gene3D" id="1.10.357.10">
    <property type="entry name" value="Tetracycline Repressor, domain 2"/>
    <property type="match status" value="1"/>
</dbReference>
<reference evidence="6 7" key="1">
    <citation type="submission" date="2016-04" db="EMBL/GenBank/DDBJ databases">
        <title>ATOL: Assembling a taxonomically balanced genome-scale reconstruction of the evolutionary history of the Enterobacteriaceae.</title>
        <authorList>
            <person name="Plunkett G.III."/>
            <person name="Neeno-Eckwall E.C."/>
            <person name="Glasner J.D."/>
            <person name="Perna N.T."/>
        </authorList>
    </citation>
    <scope>NUCLEOTIDE SEQUENCE [LARGE SCALE GENOMIC DNA]</scope>
    <source>
        <strain evidence="6 7">ATCC 51605</strain>
    </source>
</reference>
<dbReference type="OrthoDB" id="116240at2"/>
<evidence type="ECO:0000256" key="1">
    <source>
        <dbReference type="ARBA" id="ARBA00023015"/>
    </source>
</evidence>
<keyword evidence="2 4" id="KW-0238">DNA-binding</keyword>
<sequence>MFSLTKSTDKKIAAREKILITAHDLFYSSGFRATGIDKIIQQAKVTKVTFYRHYPSKSALIIAYLNYRHEIWIDWFHSTLRNKREDNKAPSLALSETFNEWFSHESFRGCAFINATAEAESEDIKEEIKSICRNHKHETRAIIMSLFDIKEYQLADNIITLIDGAIIHAQMGMNMNGVIEQLNNGLEKLVSAA</sequence>
<dbReference type="GO" id="GO:0003677">
    <property type="term" value="F:DNA binding"/>
    <property type="evidence" value="ECO:0007669"/>
    <property type="project" value="UniProtKB-UniRule"/>
</dbReference>
<evidence type="ECO:0000256" key="3">
    <source>
        <dbReference type="ARBA" id="ARBA00023163"/>
    </source>
</evidence>
<dbReference type="Pfam" id="PF00440">
    <property type="entry name" value="TetR_N"/>
    <property type="match status" value="1"/>
</dbReference>
<dbReference type="Proteomes" id="UP000078410">
    <property type="component" value="Unassembled WGS sequence"/>
</dbReference>
<protein>
    <submittedName>
        <fullName evidence="6">TetR family transcriptional regulator</fullName>
    </submittedName>
</protein>
<dbReference type="PANTHER" id="PTHR47506">
    <property type="entry name" value="TRANSCRIPTIONAL REGULATORY PROTEIN"/>
    <property type="match status" value="1"/>
</dbReference>
<keyword evidence="1" id="KW-0805">Transcription regulation</keyword>
<dbReference type="AlphaFoldDB" id="A0A1B7IVG9"/>
<dbReference type="SUPFAM" id="SSF48498">
    <property type="entry name" value="Tetracyclin repressor-like, C-terminal domain"/>
    <property type="match status" value="1"/>
</dbReference>
<dbReference type="InterPro" id="IPR009057">
    <property type="entry name" value="Homeodomain-like_sf"/>
</dbReference>
<dbReference type="EMBL" id="LXER01000006">
    <property type="protein sequence ID" value="OAT33941.1"/>
    <property type="molecule type" value="Genomic_DNA"/>
</dbReference>
<evidence type="ECO:0000256" key="4">
    <source>
        <dbReference type="PROSITE-ProRule" id="PRU00335"/>
    </source>
</evidence>
<keyword evidence="3" id="KW-0804">Transcription</keyword>
<comment type="caution">
    <text evidence="6">The sequence shown here is derived from an EMBL/GenBank/DDBJ whole genome shotgun (WGS) entry which is preliminary data.</text>
</comment>
<accession>A0A1B7IVG9</accession>
<feature type="domain" description="HTH tetR-type" evidence="5">
    <location>
        <begin position="12"/>
        <end position="72"/>
    </location>
</feature>
<name>A0A1B7IVG9_9ENTR</name>
<dbReference type="InterPro" id="IPR001647">
    <property type="entry name" value="HTH_TetR"/>
</dbReference>
<proteinExistence type="predicted"/>
<dbReference type="InterPro" id="IPR036271">
    <property type="entry name" value="Tet_transcr_reg_TetR-rel_C_sf"/>
</dbReference>
<gene>
    <name evidence="6" type="ORF">M975_0476</name>
</gene>
<evidence type="ECO:0000256" key="2">
    <source>
        <dbReference type="ARBA" id="ARBA00023125"/>
    </source>
</evidence>
<dbReference type="PANTHER" id="PTHR47506:SF1">
    <property type="entry name" value="HTH-TYPE TRANSCRIPTIONAL REGULATOR YJDC"/>
    <property type="match status" value="1"/>
</dbReference>
<feature type="DNA-binding region" description="H-T-H motif" evidence="4">
    <location>
        <begin position="35"/>
        <end position="54"/>
    </location>
</feature>
<keyword evidence="7" id="KW-1185">Reference proteome</keyword>
<evidence type="ECO:0000259" key="5">
    <source>
        <dbReference type="PROSITE" id="PS50977"/>
    </source>
</evidence>
<organism evidence="6 7">
    <name type="scientific">Buttiauxella brennerae ATCC 51605</name>
    <dbReference type="NCBI Taxonomy" id="1354251"/>
    <lineage>
        <taxon>Bacteria</taxon>
        <taxon>Pseudomonadati</taxon>
        <taxon>Pseudomonadota</taxon>
        <taxon>Gammaproteobacteria</taxon>
        <taxon>Enterobacterales</taxon>
        <taxon>Enterobacteriaceae</taxon>
        <taxon>Buttiauxella</taxon>
    </lineage>
</organism>
<dbReference type="PROSITE" id="PS50977">
    <property type="entry name" value="HTH_TETR_2"/>
    <property type="match status" value="1"/>
</dbReference>
<dbReference type="SUPFAM" id="SSF46689">
    <property type="entry name" value="Homeodomain-like"/>
    <property type="match status" value="1"/>
</dbReference>
<dbReference type="RefSeq" id="WP_064557113.1">
    <property type="nucleotide sequence ID" value="NZ_LXER01000006.1"/>
</dbReference>
<evidence type="ECO:0000313" key="6">
    <source>
        <dbReference type="EMBL" id="OAT33941.1"/>
    </source>
</evidence>
<dbReference type="PATRIC" id="fig|1354251.4.peg.493"/>
<evidence type="ECO:0000313" key="7">
    <source>
        <dbReference type="Proteomes" id="UP000078410"/>
    </source>
</evidence>